<evidence type="ECO:0000256" key="6">
    <source>
        <dbReference type="SAM" id="MobiDB-lite"/>
    </source>
</evidence>
<dbReference type="InterPro" id="IPR019775">
    <property type="entry name" value="WD40_repeat_CS"/>
</dbReference>
<feature type="domain" description="CDC20/Fizzy WD40" evidence="7">
    <location>
        <begin position="362"/>
        <end position="650"/>
    </location>
</feature>
<feature type="region of interest" description="Disordered" evidence="6">
    <location>
        <begin position="61"/>
        <end position="96"/>
    </location>
</feature>
<feature type="repeat" description="WD" evidence="5">
    <location>
        <begin position="489"/>
        <end position="521"/>
    </location>
</feature>
<dbReference type="PROSITE" id="PS50082">
    <property type="entry name" value="WD_REPEATS_2"/>
    <property type="match status" value="3"/>
</dbReference>
<sequence>MSNPFLRNPFINNTPKSSPNKPDVIINSRYNSSSNDNDNANKDVLNTPRANINRRIINDSGNIASASNNSPFSSPTKSLSSPRKRLNMSNFGTDNDDDDHYGTKSLGHNSNILSSPVKKSRSFTVDYSSGNVTYFTDRFLPKRTEIDLNSAISIGSQRGLANRKLDADSDNQIEYQKEKHANHMFDVILKNELFGDKLDKSAGSSAGSTIDMISLARKRNTILNTTNLNSTPTHGVMGNSMDNTEDLTGINNGGGNRDDDNDNDNDNADDDDDYDYDYDLLLANRLLNSQTSNRKKPTSSHTQGANLLTYTDSTAKRKDRRKLLSDSFFDTSDTPVRPDSKRLLLTPNSKYRDIPKVPYRVLDAPGLADDFYYDLIDWSCTDLLAVVLGSSVFLTDNNTNEIFQLCTNDEAQYTSVSWVDAGSHLAVGLSNGLVEIYDVVKRRCIRTLSGHVDRVSCLTWNNHILTTGSKDANIFHRDVRMANPFFETIKTHSQEVCGLRWNPAENKLASGGNDNVVCVYDGTCKTPFMRITEHMAAVKAMAWSPHQRGVLATGGGTADKRLKIWNVNSSTKLKDFDTGSQICNMIWSKNTDEILTTHGYSNFQLTLWDYPTMNPIVTLKGHSFRVLHLTLSADGTTVVSGAGDETLRYWKLFEKVKKPTMETGLLSSFNKLR</sequence>
<gene>
    <name evidence="8" type="ORF">SCODWIG_01785</name>
</gene>
<dbReference type="SMART" id="SM00320">
    <property type="entry name" value="WD40"/>
    <property type="match status" value="5"/>
</dbReference>
<feature type="compositionally biased region" description="Polar residues" evidence="6">
    <location>
        <begin position="299"/>
        <end position="311"/>
    </location>
</feature>
<keyword evidence="4" id="KW-0131">Cell cycle</keyword>
<feature type="compositionally biased region" description="Low complexity" evidence="6">
    <location>
        <begin position="64"/>
        <end position="81"/>
    </location>
</feature>
<dbReference type="InterPro" id="IPR001680">
    <property type="entry name" value="WD40_rpt"/>
</dbReference>
<feature type="region of interest" description="Disordered" evidence="6">
    <location>
        <begin position="289"/>
        <end position="311"/>
    </location>
</feature>
<evidence type="ECO:0000313" key="9">
    <source>
        <dbReference type="Proteomes" id="UP000262825"/>
    </source>
</evidence>
<dbReference type="PROSITE" id="PS00678">
    <property type="entry name" value="WD_REPEATS_1"/>
    <property type="match status" value="1"/>
</dbReference>
<feature type="compositionally biased region" description="Acidic residues" evidence="6">
    <location>
        <begin position="259"/>
        <end position="271"/>
    </location>
</feature>
<dbReference type="VEuPathDB" id="FungiDB:SCODWIG_01785"/>
<keyword evidence="9" id="KW-1185">Reference proteome</keyword>
<accession>A0A376B6D1</accession>
<feature type="repeat" description="WD" evidence="5">
    <location>
        <begin position="531"/>
        <end position="575"/>
    </location>
</feature>
<feature type="region of interest" description="Disordered" evidence="6">
    <location>
        <begin position="1"/>
        <end position="47"/>
    </location>
</feature>
<dbReference type="InterPro" id="IPR033010">
    <property type="entry name" value="Cdc20/Fizzy"/>
</dbReference>
<evidence type="ECO:0000313" key="8">
    <source>
        <dbReference type="EMBL" id="SSD60024.1"/>
    </source>
</evidence>
<comment type="similarity">
    <text evidence="1">Belongs to the WD repeat CDC20/Fizzy family.</text>
</comment>
<reference evidence="9" key="1">
    <citation type="submission" date="2018-06" db="EMBL/GenBank/DDBJ databases">
        <authorList>
            <person name="Guldener U."/>
        </authorList>
    </citation>
    <scope>NUCLEOTIDE SEQUENCE [LARGE SCALE GENOMIC DNA]</scope>
    <source>
        <strain evidence="9">UTAD17</strain>
    </source>
</reference>
<keyword evidence="3" id="KW-0677">Repeat</keyword>
<feature type="compositionally biased region" description="Polar residues" evidence="6">
    <location>
        <begin position="1"/>
        <end position="20"/>
    </location>
</feature>
<dbReference type="GO" id="GO:0010997">
    <property type="term" value="F:anaphase-promoting complex binding"/>
    <property type="evidence" value="ECO:0007669"/>
    <property type="project" value="InterPro"/>
</dbReference>
<evidence type="ECO:0000259" key="7">
    <source>
        <dbReference type="Pfam" id="PF24807"/>
    </source>
</evidence>
<dbReference type="InterPro" id="IPR015943">
    <property type="entry name" value="WD40/YVTN_repeat-like_dom_sf"/>
</dbReference>
<evidence type="ECO:0000256" key="2">
    <source>
        <dbReference type="ARBA" id="ARBA00022574"/>
    </source>
</evidence>
<keyword evidence="2 5" id="KW-0853">WD repeat</keyword>
<dbReference type="SUPFAM" id="SSF50978">
    <property type="entry name" value="WD40 repeat-like"/>
    <property type="match status" value="1"/>
</dbReference>
<dbReference type="AlphaFoldDB" id="A0A376B6D1"/>
<feature type="compositionally biased region" description="Low complexity" evidence="6">
    <location>
        <begin position="27"/>
        <end position="38"/>
    </location>
</feature>
<dbReference type="PANTHER" id="PTHR19918:SF1">
    <property type="entry name" value="FIZZY-RELATED PROTEIN HOMOLOG"/>
    <property type="match status" value="1"/>
</dbReference>
<dbReference type="PANTHER" id="PTHR19918">
    <property type="entry name" value="CELL DIVISION CYCLE 20 CDC20 FIZZY -RELATED"/>
    <property type="match status" value="1"/>
</dbReference>
<evidence type="ECO:0000256" key="3">
    <source>
        <dbReference type="ARBA" id="ARBA00022737"/>
    </source>
</evidence>
<dbReference type="Proteomes" id="UP000262825">
    <property type="component" value="Unassembled WGS sequence"/>
</dbReference>
<dbReference type="GO" id="GO:0005680">
    <property type="term" value="C:anaphase-promoting complex"/>
    <property type="evidence" value="ECO:0007669"/>
    <property type="project" value="TreeGrafter"/>
</dbReference>
<evidence type="ECO:0000256" key="1">
    <source>
        <dbReference type="ARBA" id="ARBA00006445"/>
    </source>
</evidence>
<dbReference type="InterPro" id="IPR036322">
    <property type="entry name" value="WD40_repeat_dom_sf"/>
</dbReference>
<dbReference type="GO" id="GO:1905786">
    <property type="term" value="P:positive regulation of anaphase-promoting complex-dependent catabolic process"/>
    <property type="evidence" value="ECO:0007669"/>
    <property type="project" value="TreeGrafter"/>
</dbReference>
<dbReference type="Gene3D" id="2.130.10.10">
    <property type="entry name" value="YVTN repeat-like/Quinoprotein amine dehydrogenase"/>
    <property type="match status" value="1"/>
</dbReference>
<dbReference type="GO" id="GO:0031145">
    <property type="term" value="P:anaphase-promoting complex-dependent catabolic process"/>
    <property type="evidence" value="ECO:0007669"/>
    <property type="project" value="TreeGrafter"/>
</dbReference>
<dbReference type="Pfam" id="PF24807">
    <property type="entry name" value="WD40_CDC20-Fz"/>
    <property type="match status" value="1"/>
</dbReference>
<dbReference type="EMBL" id="UFAJ01000254">
    <property type="protein sequence ID" value="SSD60024.1"/>
    <property type="molecule type" value="Genomic_DNA"/>
</dbReference>
<dbReference type="PROSITE" id="PS50294">
    <property type="entry name" value="WD_REPEATS_REGION"/>
    <property type="match status" value="2"/>
</dbReference>
<protein>
    <submittedName>
        <fullName evidence="8">Related to APC/C activator protein CDH1</fullName>
    </submittedName>
</protein>
<organism evidence="8 9">
    <name type="scientific">Saccharomycodes ludwigii</name>
    <dbReference type="NCBI Taxonomy" id="36035"/>
    <lineage>
        <taxon>Eukaryota</taxon>
        <taxon>Fungi</taxon>
        <taxon>Dikarya</taxon>
        <taxon>Ascomycota</taxon>
        <taxon>Saccharomycotina</taxon>
        <taxon>Saccharomycetes</taxon>
        <taxon>Saccharomycodales</taxon>
        <taxon>Saccharomycodaceae</taxon>
        <taxon>Saccharomycodes</taxon>
    </lineage>
</organism>
<dbReference type="GO" id="GO:1990757">
    <property type="term" value="F:ubiquitin ligase activator activity"/>
    <property type="evidence" value="ECO:0007669"/>
    <property type="project" value="TreeGrafter"/>
</dbReference>
<dbReference type="InterPro" id="IPR056150">
    <property type="entry name" value="WD40_CDC20-Fz"/>
</dbReference>
<feature type="region of interest" description="Disordered" evidence="6">
    <location>
        <begin position="225"/>
        <end position="271"/>
    </location>
</feature>
<evidence type="ECO:0000256" key="4">
    <source>
        <dbReference type="ARBA" id="ARBA00023306"/>
    </source>
</evidence>
<evidence type="ECO:0000256" key="5">
    <source>
        <dbReference type="PROSITE-ProRule" id="PRU00221"/>
    </source>
</evidence>
<name>A0A376B6D1_9ASCO</name>
<proteinExistence type="inferred from homology"/>
<feature type="repeat" description="WD" evidence="5">
    <location>
        <begin position="619"/>
        <end position="652"/>
    </location>
</feature>